<dbReference type="Gene3D" id="3.30.1070.10">
    <property type="entry name" value="Cell division topological specificity factor MinE"/>
    <property type="match status" value="1"/>
</dbReference>
<evidence type="ECO:0000256" key="3">
    <source>
        <dbReference type="ARBA" id="ARBA00022618"/>
    </source>
</evidence>
<sequence>MNMSIIDYFRLDSQKSATVAKERLQIIVARQRGNGGSRALDFFIPKLQEDLLDVVKKYVEIDNDQVRMHLDKEGDYEILEVNIPLPEEKLKKLQ</sequence>
<dbReference type="Pfam" id="PF03776">
    <property type="entry name" value="MinE"/>
    <property type="match status" value="1"/>
</dbReference>
<dbReference type="AlphaFoldDB" id="A0A0A6RQR8"/>
<dbReference type="NCBIfam" id="NF001422">
    <property type="entry name" value="PRK00296.1"/>
    <property type="match status" value="1"/>
</dbReference>
<evidence type="ECO:0000256" key="1">
    <source>
        <dbReference type="ARBA" id="ARBA00008168"/>
    </source>
</evidence>
<keyword evidence="9" id="KW-1185">Reference proteome</keyword>
<evidence type="ECO:0000256" key="5">
    <source>
        <dbReference type="ARBA" id="ARBA00025265"/>
    </source>
</evidence>
<evidence type="ECO:0000256" key="6">
    <source>
        <dbReference type="HAMAP-Rule" id="MF_00262"/>
    </source>
</evidence>
<dbReference type="EMBL" id="JSZA02000320">
    <property type="protein sequence ID" value="KHD06221.1"/>
    <property type="molecule type" value="Genomic_DNA"/>
</dbReference>
<accession>A0A0A6RQR8</accession>
<evidence type="ECO:0000256" key="4">
    <source>
        <dbReference type="ARBA" id="ARBA00023306"/>
    </source>
</evidence>
<gene>
    <name evidence="6" type="primary">minE</name>
    <name evidence="8" type="ORF">PN36_05590</name>
    <name evidence="7" type="ORF">PN36_33075</name>
</gene>
<evidence type="ECO:0000256" key="2">
    <source>
        <dbReference type="ARBA" id="ARBA00020112"/>
    </source>
</evidence>
<proteinExistence type="inferred from homology"/>
<dbReference type="InterPro" id="IPR005527">
    <property type="entry name" value="MinE"/>
</dbReference>
<comment type="caution">
    <text evidence="7">The sequence shown here is derived from an EMBL/GenBank/DDBJ whole genome shotgun (WGS) entry which is preliminary data.</text>
</comment>
<organism evidence="7 9">
    <name type="scientific">Candidatus Thiomargarita nelsonii</name>
    <dbReference type="NCBI Taxonomy" id="1003181"/>
    <lineage>
        <taxon>Bacteria</taxon>
        <taxon>Pseudomonadati</taxon>
        <taxon>Pseudomonadota</taxon>
        <taxon>Gammaproteobacteria</taxon>
        <taxon>Thiotrichales</taxon>
        <taxon>Thiotrichaceae</taxon>
        <taxon>Thiomargarita</taxon>
    </lineage>
</organism>
<dbReference type="InterPro" id="IPR036707">
    <property type="entry name" value="MinE_sf"/>
</dbReference>
<dbReference type="NCBIfam" id="TIGR01215">
    <property type="entry name" value="minE"/>
    <property type="match status" value="1"/>
</dbReference>
<evidence type="ECO:0000313" key="9">
    <source>
        <dbReference type="Proteomes" id="UP000030428"/>
    </source>
</evidence>
<dbReference type="SUPFAM" id="SSF55229">
    <property type="entry name" value="Cell division protein MinE topological specificity domain"/>
    <property type="match status" value="1"/>
</dbReference>
<dbReference type="EMBL" id="JSZA02000015">
    <property type="protein sequence ID" value="TGO03514.1"/>
    <property type="molecule type" value="Genomic_DNA"/>
</dbReference>
<dbReference type="HAMAP" id="MF_00262">
    <property type="entry name" value="MinE"/>
    <property type="match status" value="1"/>
</dbReference>
<protein>
    <recommendedName>
        <fullName evidence="2 6">Cell division topological specificity factor</fullName>
    </recommendedName>
</protein>
<reference evidence="7 9" key="1">
    <citation type="journal article" date="2016" name="Front. Microbiol.">
        <title>Single-Cell (Meta-)Genomics of a Dimorphic Candidatus Thiomargarita nelsonii Reveals Genomic Plasticity.</title>
        <authorList>
            <person name="Flood B.E."/>
            <person name="Fliss P."/>
            <person name="Jones D.S."/>
            <person name="Dick G.J."/>
            <person name="Jain S."/>
            <person name="Kaster A.K."/>
            <person name="Winkel M."/>
            <person name="Mussmann M."/>
            <person name="Bailey J."/>
        </authorList>
    </citation>
    <scope>NUCLEOTIDE SEQUENCE [LARGE SCALE GENOMIC DNA]</scope>
    <source>
        <strain evidence="7">Hydrate Ridge</strain>
    </source>
</reference>
<dbReference type="GO" id="GO:0042802">
    <property type="term" value="F:identical protein binding"/>
    <property type="evidence" value="ECO:0007669"/>
    <property type="project" value="UniProtKB-ARBA"/>
</dbReference>
<evidence type="ECO:0000313" key="7">
    <source>
        <dbReference type="EMBL" id="KHD06221.1"/>
    </source>
</evidence>
<keyword evidence="4 6" id="KW-0131">Cell cycle</keyword>
<comment type="function">
    <text evidence="5 6">Prevents the cell division inhibition by proteins MinC and MinD at internal division sites while permitting inhibition at polar sites. This ensures cell division at the proper site by restricting the formation of a division septum at the midpoint of the long axis of the cell.</text>
</comment>
<dbReference type="GO" id="GO:0032955">
    <property type="term" value="P:regulation of division septum assembly"/>
    <property type="evidence" value="ECO:0007669"/>
    <property type="project" value="InterPro"/>
</dbReference>
<evidence type="ECO:0000313" key="8">
    <source>
        <dbReference type="EMBL" id="TGO03514.1"/>
    </source>
</evidence>
<dbReference type="FunFam" id="3.30.1070.10:FF:000001">
    <property type="entry name" value="Cell division topological specificity factor"/>
    <property type="match status" value="1"/>
</dbReference>
<dbReference type="GO" id="GO:0051301">
    <property type="term" value="P:cell division"/>
    <property type="evidence" value="ECO:0007669"/>
    <property type="project" value="UniProtKB-KW"/>
</dbReference>
<comment type="similarity">
    <text evidence="1 6">Belongs to the MinE family.</text>
</comment>
<name>A0A0A6RQR8_9GAMM</name>
<dbReference type="Proteomes" id="UP000030428">
    <property type="component" value="Unassembled WGS sequence"/>
</dbReference>
<keyword evidence="3 6" id="KW-0132">Cell division</keyword>